<gene>
    <name evidence="3" type="ordered locus">RHE_CH00538</name>
</gene>
<keyword evidence="2" id="KW-0732">Signal</keyword>
<reference evidence="3 4" key="1">
    <citation type="journal article" date="2006" name="Proc. Natl. Acad. Sci. U.S.A.">
        <title>The partitioned Rhizobium etli genome: genetic and metabolic redundancy in seven interacting replicons.</title>
        <authorList>
            <person name="Gonzalez V."/>
            <person name="Santamaria R.I."/>
            <person name="Bustos P."/>
            <person name="Hernandez-Gonzalez I."/>
            <person name="Medrano-Soto A."/>
            <person name="Moreno-Hagelsieb G."/>
            <person name="Janga S.C."/>
            <person name="Ramirez M.A."/>
            <person name="Jimenez-Jacinto V."/>
            <person name="Collado-Vides J."/>
            <person name="Davila G."/>
        </authorList>
    </citation>
    <scope>NUCLEOTIDE SEQUENCE [LARGE SCALE GENOMIC DNA]</scope>
    <source>
        <strain evidence="4">ATCC 51251 / DSM 11541 / JCM 21823 / NBRC 15573 / CFN 42</strain>
    </source>
</reference>
<keyword evidence="4" id="KW-1185">Reference proteome</keyword>
<evidence type="ECO:0000256" key="2">
    <source>
        <dbReference type="SAM" id="SignalP"/>
    </source>
</evidence>
<keyword evidence="1" id="KW-0175">Coiled coil</keyword>
<dbReference type="eggNOG" id="ENOG5032YD6">
    <property type="taxonomic scope" value="Bacteria"/>
</dbReference>
<evidence type="ECO:0000313" key="4">
    <source>
        <dbReference type="Proteomes" id="UP000001936"/>
    </source>
</evidence>
<sequence>MMKILVLTLGAVLLPLAAVAAEADAGRFQLEKSGDHFVRLDRQTGAMSICQDKDGALVCRMAADERAAYDDELDRLSQRVTKLEQRGLVERALPSDAEVERSISIMEKMMKSFMGMVKEFQAEEKANPLPQKT</sequence>
<evidence type="ECO:0000313" key="3">
    <source>
        <dbReference type="EMBL" id="ABC89356.1"/>
    </source>
</evidence>
<feature type="signal peptide" evidence="2">
    <location>
        <begin position="1"/>
        <end position="20"/>
    </location>
</feature>
<evidence type="ECO:0000256" key="1">
    <source>
        <dbReference type="SAM" id="Coils"/>
    </source>
</evidence>
<feature type="chain" id="PRO_5004211611" evidence="2">
    <location>
        <begin position="21"/>
        <end position="133"/>
    </location>
</feature>
<name>Q2KCT0_RHIEC</name>
<proteinExistence type="predicted"/>
<dbReference type="EMBL" id="CP000133">
    <property type="protein sequence ID" value="ABC89356.1"/>
    <property type="molecule type" value="Genomic_DNA"/>
</dbReference>
<protein>
    <submittedName>
        <fullName evidence="3">Hypothetical conserved protein</fullName>
    </submittedName>
</protein>
<dbReference type="AlphaFoldDB" id="Q2KCT0"/>
<organism evidence="3 4">
    <name type="scientific">Rhizobium etli (strain ATCC 51251 / DSM 11541 / JCM 21823 / NBRC 15573 / CFN 42)</name>
    <dbReference type="NCBI Taxonomy" id="347834"/>
    <lineage>
        <taxon>Bacteria</taxon>
        <taxon>Pseudomonadati</taxon>
        <taxon>Pseudomonadota</taxon>
        <taxon>Alphaproteobacteria</taxon>
        <taxon>Hyphomicrobiales</taxon>
        <taxon>Rhizobiaceae</taxon>
        <taxon>Rhizobium/Agrobacterium group</taxon>
        <taxon>Rhizobium</taxon>
    </lineage>
</organism>
<feature type="coiled-coil region" evidence="1">
    <location>
        <begin position="59"/>
        <end position="86"/>
    </location>
</feature>
<dbReference type="KEGG" id="ret:RHE_CH00538"/>
<dbReference type="HOGENOM" id="CLU_134360_1_0_5"/>
<accession>Q2KCT0</accession>
<dbReference type="Proteomes" id="UP000001936">
    <property type="component" value="Chromosome"/>
</dbReference>